<dbReference type="GO" id="GO:0009409">
    <property type="term" value="P:response to cold"/>
    <property type="evidence" value="ECO:0007669"/>
    <property type="project" value="InterPro"/>
</dbReference>
<proteinExistence type="predicted"/>
<dbReference type="EMBL" id="JAUESC010000384">
    <property type="protein sequence ID" value="KAK0582467.1"/>
    <property type="molecule type" value="Genomic_DNA"/>
</dbReference>
<accession>A0AA39S1V0</accession>
<sequence>MNDNILRNTPSSDPGAMEEGCRRELTRTYSDSSDITVESSHQTANARPGQAAGWTNDKHNAYLNSLEASFVQQLHHLRSSIGLHGRCSQENISGPCSSQLLSANTRYSSDQDGNRLKIKFEVNETLFDDAADSHGMLESPRICHFTSVGKLQTSTSFDALEHNALSDEGVHSRDNSTFSCEPAGSSEQRLDRHLCHPSLDDIATEVSDQNFVDEDRRDKSSHGSTVKRLKTAGVDALNNDKVLLLGRLNVKAISRASFEREELVHQEFLSEHPQSSASPRSNMHYFLRGS</sequence>
<keyword evidence="3" id="KW-1185">Reference proteome</keyword>
<feature type="region of interest" description="Disordered" evidence="1">
    <location>
        <begin position="29"/>
        <end position="53"/>
    </location>
</feature>
<feature type="compositionally biased region" description="Polar residues" evidence="1">
    <location>
        <begin position="272"/>
        <end position="281"/>
    </location>
</feature>
<organism evidence="2 3">
    <name type="scientific">Acer saccharum</name>
    <name type="common">Sugar maple</name>
    <dbReference type="NCBI Taxonomy" id="4024"/>
    <lineage>
        <taxon>Eukaryota</taxon>
        <taxon>Viridiplantae</taxon>
        <taxon>Streptophyta</taxon>
        <taxon>Embryophyta</taxon>
        <taxon>Tracheophyta</taxon>
        <taxon>Spermatophyta</taxon>
        <taxon>Magnoliopsida</taxon>
        <taxon>eudicotyledons</taxon>
        <taxon>Gunneridae</taxon>
        <taxon>Pentapetalae</taxon>
        <taxon>rosids</taxon>
        <taxon>malvids</taxon>
        <taxon>Sapindales</taxon>
        <taxon>Sapindaceae</taxon>
        <taxon>Hippocastanoideae</taxon>
        <taxon>Acereae</taxon>
        <taxon>Acer</taxon>
    </lineage>
</organism>
<dbReference type="InterPro" id="IPR044678">
    <property type="entry name" value="COR27/28"/>
</dbReference>
<evidence type="ECO:0000256" key="1">
    <source>
        <dbReference type="SAM" id="MobiDB-lite"/>
    </source>
</evidence>
<evidence type="ECO:0000313" key="3">
    <source>
        <dbReference type="Proteomes" id="UP001168877"/>
    </source>
</evidence>
<name>A0AA39S1V0_ACESA</name>
<comment type="caution">
    <text evidence="2">The sequence shown here is derived from an EMBL/GenBank/DDBJ whole genome shotgun (WGS) entry which is preliminary data.</text>
</comment>
<gene>
    <name evidence="2" type="ORF">LWI29_025960</name>
</gene>
<reference evidence="2" key="1">
    <citation type="journal article" date="2022" name="Plant J.">
        <title>Strategies of tolerance reflected in two North American maple genomes.</title>
        <authorList>
            <person name="McEvoy S.L."/>
            <person name="Sezen U.U."/>
            <person name="Trouern-Trend A."/>
            <person name="McMahon S.M."/>
            <person name="Schaberg P.G."/>
            <person name="Yang J."/>
            <person name="Wegrzyn J.L."/>
            <person name="Swenson N.G."/>
        </authorList>
    </citation>
    <scope>NUCLEOTIDE SEQUENCE</scope>
    <source>
        <strain evidence="2">NS2018</strain>
    </source>
</reference>
<dbReference type="AlphaFoldDB" id="A0AA39S1V0"/>
<feature type="region of interest" description="Disordered" evidence="1">
    <location>
        <begin position="269"/>
        <end position="290"/>
    </location>
</feature>
<dbReference type="PANTHER" id="PTHR33676">
    <property type="entry name" value="COLD REGULATED PROTEIN 27"/>
    <property type="match status" value="1"/>
</dbReference>
<dbReference type="GO" id="GO:0042752">
    <property type="term" value="P:regulation of circadian rhythm"/>
    <property type="evidence" value="ECO:0007669"/>
    <property type="project" value="InterPro"/>
</dbReference>
<dbReference type="Proteomes" id="UP001168877">
    <property type="component" value="Unassembled WGS sequence"/>
</dbReference>
<protein>
    <submittedName>
        <fullName evidence="2">Uncharacterized protein</fullName>
    </submittedName>
</protein>
<dbReference type="PANTHER" id="PTHR33676:SF17">
    <property type="entry name" value="COLD-REGULATED PROTEIN 28"/>
    <property type="match status" value="1"/>
</dbReference>
<feature type="compositionally biased region" description="Polar residues" evidence="1">
    <location>
        <begin position="29"/>
        <end position="45"/>
    </location>
</feature>
<evidence type="ECO:0000313" key="2">
    <source>
        <dbReference type="EMBL" id="KAK0582467.1"/>
    </source>
</evidence>
<reference evidence="2" key="2">
    <citation type="submission" date="2023-06" db="EMBL/GenBank/DDBJ databases">
        <authorList>
            <person name="Swenson N.G."/>
            <person name="Wegrzyn J.L."/>
            <person name="Mcevoy S.L."/>
        </authorList>
    </citation>
    <scope>NUCLEOTIDE SEQUENCE</scope>
    <source>
        <strain evidence="2">NS2018</strain>
        <tissue evidence="2">Leaf</tissue>
    </source>
</reference>